<dbReference type="EMBL" id="BMOR01000004">
    <property type="protein sequence ID" value="GGN34677.1"/>
    <property type="molecule type" value="Genomic_DNA"/>
</dbReference>
<comment type="caution">
    <text evidence="3">The sequence shown here is derived from an EMBL/GenBank/DDBJ whole genome shotgun (WGS) entry which is preliminary data.</text>
</comment>
<name>A0ABQ2J264_9DEIO</name>
<proteinExistence type="predicted"/>
<keyword evidence="3" id="KW-0489">Methyltransferase</keyword>
<keyword evidence="3" id="KW-0808">Transferase</keyword>
<dbReference type="RefSeq" id="WP_189055323.1">
    <property type="nucleotide sequence ID" value="NZ_BMOR01000004.1"/>
</dbReference>
<reference evidence="4" key="1">
    <citation type="journal article" date="2019" name="Int. J. Syst. Evol. Microbiol.">
        <title>The Global Catalogue of Microorganisms (GCM) 10K type strain sequencing project: providing services to taxonomists for standard genome sequencing and annotation.</title>
        <authorList>
            <consortium name="The Broad Institute Genomics Platform"/>
            <consortium name="The Broad Institute Genome Sequencing Center for Infectious Disease"/>
            <person name="Wu L."/>
            <person name="Ma J."/>
        </authorList>
    </citation>
    <scope>NUCLEOTIDE SEQUENCE [LARGE SCALE GENOMIC DNA]</scope>
    <source>
        <strain evidence="4">JCM 16918</strain>
    </source>
</reference>
<evidence type="ECO:0000259" key="2">
    <source>
        <dbReference type="Pfam" id="PF06634"/>
    </source>
</evidence>
<dbReference type="GO" id="GO:0032259">
    <property type="term" value="P:methylation"/>
    <property type="evidence" value="ECO:0007669"/>
    <property type="project" value="UniProtKB-KW"/>
</dbReference>
<feature type="region of interest" description="Disordered" evidence="1">
    <location>
        <begin position="98"/>
        <end position="119"/>
    </location>
</feature>
<dbReference type="SUPFAM" id="SSF53335">
    <property type="entry name" value="S-adenosyl-L-methionine-dependent methyltransferases"/>
    <property type="match status" value="1"/>
</dbReference>
<evidence type="ECO:0000313" key="3">
    <source>
        <dbReference type="EMBL" id="GGN34677.1"/>
    </source>
</evidence>
<feature type="compositionally biased region" description="Basic and acidic residues" evidence="1">
    <location>
        <begin position="106"/>
        <end position="116"/>
    </location>
</feature>
<dbReference type="InterPro" id="IPR009537">
    <property type="entry name" value="DUF1156"/>
</dbReference>
<keyword evidence="4" id="KW-1185">Reference proteome</keyword>
<feature type="domain" description="DUF1156" evidence="2">
    <location>
        <begin position="20"/>
        <end position="80"/>
    </location>
</feature>
<protein>
    <submittedName>
        <fullName evidence="3">DNA methylase</fullName>
    </submittedName>
</protein>
<evidence type="ECO:0000256" key="1">
    <source>
        <dbReference type="SAM" id="MobiDB-lite"/>
    </source>
</evidence>
<organism evidence="3 4">
    <name type="scientific">Deinococcus daejeonensis</name>
    <dbReference type="NCBI Taxonomy" id="1007098"/>
    <lineage>
        <taxon>Bacteria</taxon>
        <taxon>Thermotogati</taxon>
        <taxon>Deinococcota</taxon>
        <taxon>Deinococci</taxon>
        <taxon>Deinococcales</taxon>
        <taxon>Deinococcaceae</taxon>
        <taxon>Deinococcus</taxon>
    </lineage>
</organism>
<dbReference type="Pfam" id="PF06634">
    <property type="entry name" value="DUF1156"/>
    <property type="match status" value="1"/>
</dbReference>
<gene>
    <name evidence="3" type="ORF">GCM10010842_13610</name>
</gene>
<dbReference type="Proteomes" id="UP000645517">
    <property type="component" value="Unassembled WGS sequence"/>
</dbReference>
<dbReference type="InterPro" id="IPR029063">
    <property type="entry name" value="SAM-dependent_MTases_sf"/>
</dbReference>
<sequence>MTSALEWPLADAPALIERLFPVAKLSAESFKERNSGAAQRLTGVGRWWGRKPLVLVRASILGALLPATDDPQKDLEVFERLLGLDDVSLHQRSGLSTAQFTASSSEQRRKDSRPAESFEGPTDWASWMMINDHLGTNAFSLPELVQELGLRRFGSRLRVGDVFAGGGSVPFEAARLGCDTYASDLSPVAGLLTWSNHALLCAAPADRRRIDAAQQWVYEEADRQITEWGIEHDAQGRRADAFLWCTEVVDPETGYVVPLSTTWVISTRERVIAELVPDPLQRRYDIRIVMDASDEQVRAAKQGTVVAGHLVPPPTPDCPEPQRTLLSRLRTRHDAGRGLRPWTGDDLTPAPGDFLQERLYCVRWTKDVRVGRRVQSVKIYEAVTAADLDREAKCLTLLRERFEAWQAQGFIPEQAIHVGNRRQAYLPSVRGWTHWHHLFTPRQLLIGGLLAETAELSGAAKELLGFAGKVADRSSKFCVWSNATNAPAATFTSHLLAPVYNWSARGLRLYRSLSLPTSSMPSAAPQVELRDARAVDTPCSLWLTDPPYGDAIPYEDLSAFFLAWYGKRLTRHFPEWYGDPKRALAMQGKDAAFNTAMIEVYANLARLMPENGLQIVMFTHRDVRLWADLAMIMWASGLKVTAAWTVSTETENRAAGANAVQSTVLLVLRQRGEVDILFEDEVLALMEAEVSRQLADMQRLEDTGLTWSDADLQLATYAAALRVITAHDIDGIEPHRELLKVRAKGEKSPVHHLIEQASQVASRHLLPHGLDPNLWHDLGAHERFYLKGLEAERRAGERRTATYQELSKGFAANAWPELISERRGQDAWLLTASGMGGRGLNTGPLAGTLLRHVLMGVKLTTQTGQPEKGLAWLQQEVRNFDMQHTKAINLLEYLGKQPLPHWSADAQAARLLRGALMNAGV</sequence>
<accession>A0ABQ2J264</accession>
<dbReference type="GO" id="GO:0008168">
    <property type="term" value="F:methyltransferase activity"/>
    <property type="evidence" value="ECO:0007669"/>
    <property type="project" value="UniProtKB-KW"/>
</dbReference>
<evidence type="ECO:0000313" key="4">
    <source>
        <dbReference type="Proteomes" id="UP000645517"/>
    </source>
</evidence>